<dbReference type="Proteomes" id="UP000288216">
    <property type="component" value="Unassembled WGS sequence"/>
</dbReference>
<keyword evidence="1" id="KW-0175">Coiled coil</keyword>
<evidence type="ECO:0000313" key="2">
    <source>
        <dbReference type="EMBL" id="GCB84524.1"/>
    </source>
</evidence>
<feature type="non-terminal residue" evidence="2">
    <location>
        <position position="73"/>
    </location>
</feature>
<accession>A0A401QGL4</accession>
<dbReference type="PANTHER" id="PTHR35072">
    <property type="entry name" value="COILED-COIL DOMAIN-CONTAINING PROTEIN 91"/>
    <property type="match status" value="1"/>
</dbReference>
<dbReference type="InterPro" id="IPR034592">
    <property type="entry name" value="CCDC91"/>
</dbReference>
<dbReference type="EMBL" id="BFAA01078349">
    <property type="protein sequence ID" value="GCB84524.1"/>
    <property type="molecule type" value="Genomic_DNA"/>
</dbReference>
<dbReference type="OrthoDB" id="6146069at2759"/>
<keyword evidence="3" id="KW-1185">Reference proteome</keyword>
<dbReference type="AlphaFoldDB" id="A0A401QGL4"/>
<protein>
    <submittedName>
        <fullName evidence="2">Uncharacterized protein</fullName>
    </submittedName>
</protein>
<evidence type="ECO:0000313" key="3">
    <source>
        <dbReference type="Proteomes" id="UP000288216"/>
    </source>
</evidence>
<feature type="coiled-coil region" evidence="1">
    <location>
        <begin position="24"/>
        <end position="62"/>
    </location>
</feature>
<proteinExistence type="predicted"/>
<dbReference type="PANTHER" id="PTHR35072:SF1">
    <property type="entry name" value="COILED-COIL DOMAIN-CONTAINING PROTEIN 91"/>
    <property type="match status" value="1"/>
</dbReference>
<organism evidence="2 3">
    <name type="scientific">Scyliorhinus torazame</name>
    <name type="common">Cloudy catshark</name>
    <name type="synonym">Catulus torazame</name>
    <dbReference type="NCBI Taxonomy" id="75743"/>
    <lineage>
        <taxon>Eukaryota</taxon>
        <taxon>Metazoa</taxon>
        <taxon>Chordata</taxon>
        <taxon>Craniata</taxon>
        <taxon>Vertebrata</taxon>
        <taxon>Chondrichthyes</taxon>
        <taxon>Elasmobranchii</taxon>
        <taxon>Galeomorphii</taxon>
        <taxon>Galeoidea</taxon>
        <taxon>Carcharhiniformes</taxon>
        <taxon>Scyliorhinidae</taxon>
        <taxon>Scyliorhinus</taxon>
    </lineage>
</organism>
<dbReference type="GO" id="GO:0005802">
    <property type="term" value="C:trans-Golgi network"/>
    <property type="evidence" value="ECO:0007669"/>
    <property type="project" value="TreeGrafter"/>
</dbReference>
<sequence>MVPRRARIKISNRIFLQFKHERLLDLLEKEKSVLQEKIKEALEEQKKQHKDALERCVAEERRRSTEAMGKVVK</sequence>
<dbReference type="GO" id="GO:0090160">
    <property type="term" value="P:Golgi to lysosome transport"/>
    <property type="evidence" value="ECO:0007669"/>
    <property type="project" value="TreeGrafter"/>
</dbReference>
<name>A0A401QGL4_SCYTO</name>
<gene>
    <name evidence="2" type="ORF">scyTo_0025243</name>
</gene>
<dbReference type="GO" id="GO:0005829">
    <property type="term" value="C:cytosol"/>
    <property type="evidence" value="ECO:0007669"/>
    <property type="project" value="GOC"/>
</dbReference>
<comment type="caution">
    <text evidence="2">The sequence shown here is derived from an EMBL/GenBank/DDBJ whole genome shotgun (WGS) entry which is preliminary data.</text>
</comment>
<reference evidence="2 3" key="1">
    <citation type="journal article" date="2018" name="Nat. Ecol. Evol.">
        <title>Shark genomes provide insights into elasmobranch evolution and the origin of vertebrates.</title>
        <authorList>
            <person name="Hara Y"/>
            <person name="Yamaguchi K"/>
            <person name="Onimaru K"/>
            <person name="Kadota M"/>
            <person name="Koyanagi M"/>
            <person name="Keeley SD"/>
            <person name="Tatsumi K"/>
            <person name="Tanaka K"/>
            <person name="Motone F"/>
            <person name="Kageyama Y"/>
            <person name="Nozu R"/>
            <person name="Adachi N"/>
            <person name="Nishimura O"/>
            <person name="Nakagawa R"/>
            <person name="Tanegashima C"/>
            <person name="Kiyatake I"/>
            <person name="Matsumoto R"/>
            <person name="Murakumo K"/>
            <person name="Nishida K"/>
            <person name="Terakita A"/>
            <person name="Kuratani S"/>
            <person name="Sato K"/>
            <person name="Hyodo S Kuraku.S."/>
        </authorList>
    </citation>
    <scope>NUCLEOTIDE SEQUENCE [LARGE SCALE GENOMIC DNA]</scope>
</reference>
<evidence type="ECO:0000256" key="1">
    <source>
        <dbReference type="SAM" id="Coils"/>
    </source>
</evidence>